<sequence length="116" mass="13547">MEREREIRSKAERVKPKNTEQHRKFGDYLFSRIHQGDEERAIGDCRLSFIHRQRSYVYPISTSSTASSGGSSLLILFFFKTSCSFSFIFFCVIISTEEKSCSMFCYKEEDFLPNVV</sequence>
<organism evidence="3 4">
    <name type="scientific">Erythroxylum novogranatense</name>
    <dbReference type="NCBI Taxonomy" id="1862640"/>
    <lineage>
        <taxon>Eukaryota</taxon>
        <taxon>Viridiplantae</taxon>
        <taxon>Streptophyta</taxon>
        <taxon>Embryophyta</taxon>
        <taxon>Tracheophyta</taxon>
        <taxon>Spermatophyta</taxon>
        <taxon>Magnoliopsida</taxon>
        <taxon>eudicotyledons</taxon>
        <taxon>Gunneridae</taxon>
        <taxon>Pentapetalae</taxon>
        <taxon>rosids</taxon>
        <taxon>fabids</taxon>
        <taxon>Malpighiales</taxon>
        <taxon>Erythroxylaceae</taxon>
        <taxon>Erythroxylum</taxon>
    </lineage>
</organism>
<gene>
    <name evidence="3" type="ORF">K2173_009716</name>
</gene>
<feature type="transmembrane region" description="Helical" evidence="2">
    <location>
        <begin position="73"/>
        <end position="95"/>
    </location>
</feature>
<evidence type="ECO:0000313" key="4">
    <source>
        <dbReference type="Proteomes" id="UP001159364"/>
    </source>
</evidence>
<keyword evidence="2" id="KW-0472">Membrane</keyword>
<keyword evidence="2" id="KW-1133">Transmembrane helix</keyword>
<accession>A0AAV8U8L5</accession>
<dbReference type="AlphaFoldDB" id="A0AAV8U8L5"/>
<comment type="caution">
    <text evidence="3">The sequence shown here is derived from an EMBL/GenBank/DDBJ whole genome shotgun (WGS) entry which is preliminary data.</text>
</comment>
<reference evidence="3 4" key="1">
    <citation type="submission" date="2021-09" db="EMBL/GenBank/DDBJ databases">
        <title>Genomic insights and catalytic innovation underlie evolution of tropane alkaloids biosynthesis.</title>
        <authorList>
            <person name="Wang Y.-J."/>
            <person name="Tian T."/>
            <person name="Huang J.-P."/>
            <person name="Huang S.-X."/>
        </authorList>
    </citation>
    <scope>NUCLEOTIDE SEQUENCE [LARGE SCALE GENOMIC DNA]</scope>
    <source>
        <strain evidence="3">KIB-2018</strain>
        <tissue evidence="3">Leaf</tissue>
    </source>
</reference>
<evidence type="ECO:0000256" key="1">
    <source>
        <dbReference type="SAM" id="MobiDB-lite"/>
    </source>
</evidence>
<evidence type="ECO:0000313" key="3">
    <source>
        <dbReference type="EMBL" id="KAJ8774285.1"/>
    </source>
</evidence>
<name>A0AAV8U8L5_9ROSI</name>
<proteinExistence type="predicted"/>
<feature type="region of interest" description="Disordered" evidence="1">
    <location>
        <begin position="1"/>
        <end position="20"/>
    </location>
</feature>
<keyword evidence="4" id="KW-1185">Reference proteome</keyword>
<keyword evidence="2" id="KW-0812">Transmembrane</keyword>
<protein>
    <submittedName>
        <fullName evidence="3">Uncharacterized protein</fullName>
    </submittedName>
</protein>
<dbReference type="EMBL" id="JAIWQS010000001">
    <property type="protein sequence ID" value="KAJ8774285.1"/>
    <property type="molecule type" value="Genomic_DNA"/>
</dbReference>
<evidence type="ECO:0000256" key="2">
    <source>
        <dbReference type="SAM" id="Phobius"/>
    </source>
</evidence>
<dbReference type="Proteomes" id="UP001159364">
    <property type="component" value="Linkage Group LG01"/>
</dbReference>